<organism evidence="3 4">
    <name type="scientific">Undibacterium hunanense</name>
    <dbReference type="NCBI Taxonomy" id="2762292"/>
    <lineage>
        <taxon>Bacteria</taxon>
        <taxon>Pseudomonadati</taxon>
        <taxon>Pseudomonadota</taxon>
        <taxon>Betaproteobacteria</taxon>
        <taxon>Burkholderiales</taxon>
        <taxon>Oxalobacteraceae</taxon>
        <taxon>Undibacterium</taxon>
    </lineage>
</organism>
<dbReference type="PANTHER" id="PTHR44051">
    <property type="entry name" value="GLUTATHIONE S-TRANSFERASE-RELATED"/>
    <property type="match status" value="1"/>
</dbReference>
<comment type="similarity">
    <text evidence="1">Belongs to the GST superfamily.</text>
</comment>
<evidence type="ECO:0000313" key="3">
    <source>
        <dbReference type="EMBL" id="MBC3919069.1"/>
    </source>
</evidence>
<dbReference type="EMBL" id="JACOGF010000008">
    <property type="protein sequence ID" value="MBC3919069.1"/>
    <property type="molecule type" value="Genomic_DNA"/>
</dbReference>
<reference evidence="3 4" key="1">
    <citation type="submission" date="2020-08" db="EMBL/GenBank/DDBJ databases">
        <title>Novel species isolated from subtropical streams in China.</title>
        <authorList>
            <person name="Lu H."/>
        </authorList>
    </citation>
    <scope>NUCLEOTIDE SEQUENCE [LARGE SCALE GENOMIC DNA]</scope>
    <source>
        <strain evidence="3 4">CY18W</strain>
    </source>
</reference>
<dbReference type="InterPro" id="IPR036249">
    <property type="entry name" value="Thioredoxin-like_sf"/>
</dbReference>
<proteinExistence type="inferred from homology"/>
<gene>
    <name evidence="3" type="ORF">H8L32_16375</name>
</gene>
<dbReference type="InterPro" id="IPR040079">
    <property type="entry name" value="Glutathione_S-Trfase"/>
</dbReference>
<dbReference type="Gene3D" id="3.40.30.10">
    <property type="entry name" value="Glutaredoxin"/>
    <property type="match status" value="1"/>
</dbReference>
<evidence type="ECO:0000259" key="2">
    <source>
        <dbReference type="PROSITE" id="PS50404"/>
    </source>
</evidence>
<dbReference type="PROSITE" id="PS50404">
    <property type="entry name" value="GST_NTER"/>
    <property type="match status" value="1"/>
</dbReference>
<sequence>MSNNDNITLFYSPQTRATGTLTLLEEMGAPYQLHVLNMKAGEQRQAPYLAINPMGKVPALLHHGELITEQIAVFMYLAELFPETGLSPAPSSRLRGTYLRWMAFYASCFEPALVDKSQQNPPASPSMCPYGDFDTMLNTVTAQLAKGPYLLGEQLSAADILWGNALNWGTMFKLVPETPIIMEYVQRITSRPSFVKVGAMDAAWAAEHERAVNEMNEAKEGKAA</sequence>
<accession>A0ABR6ZT86</accession>
<dbReference type="SFLD" id="SFLDG01150">
    <property type="entry name" value="Main.1:_Beta-like"/>
    <property type="match status" value="1"/>
</dbReference>
<dbReference type="PANTHER" id="PTHR44051:SF21">
    <property type="entry name" value="GLUTATHIONE S-TRANSFERASE FAMILY PROTEIN"/>
    <property type="match status" value="1"/>
</dbReference>
<name>A0ABR6ZT86_9BURK</name>
<protein>
    <submittedName>
        <fullName evidence="3">Glutathione S-transferase family protein</fullName>
    </submittedName>
</protein>
<dbReference type="SUPFAM" id="SSF52833">
    <property type="entry name" value="Thioredoxin-like"/>
    <property type="match status" value="1"/>
</dbReference>
<dbReference type="InterPro" id="IPR004046">
    <property type="entry name" value="GST_C"/>
</dbReference>
<dbReference type="SFLD" id="SFLDG00358">
    <property type="entry name" value="Main_(cytGST)"/>
    <property type="match status" value="1"/>
</dbReference>
<dbReference type="InterPro" id="IPR036282">
    <property type="entry name" value="Glutathione-S-Trfase_C_sf"/>
</dbReference>
<dbReference type="SFLD" id="SFLDS00019">
    <property type="entry name" value="Glutathione_Transferase_(cytos"/>
    <property type="match status" value="1"/>
</dbReference>
<dbReference type="Gene3D" id="1.20.1050.10">
    <property type="match status" value="1"/>
</dbReference>
<dbReference type="SUPFAM" id="SSF47616">
    <property type="entry name" value="GST C-terminal domain-like"/>
    <property type="match status" value="1"/>
</dbReference>
<dbReference type="InterPro" id="IPR004045">
    <property type="entry name" value="Glutathione_S-Trfase_N"/>
</dbReference>
<dbReference type="CDD" id="cd03046">
    <property type="entry name" value="GST_N_GTT1_like"/>
    <property type="match status" value="1"/>
</dbReference>
<dbReference type="RefSeq" id="WP_186948338.1">
    <property type="nucleotide sequence ID" value="NZ_JACOGF010000008.1"/>
</dbReference>
<dbReference type="Pfam" id="PF00043">
    <property type="entry name" value="GST_C"/>
    <property type="match status" value="1"/>
</dbReference>
<comment type="caution">
    <text evidence="3">The sequence shown here is derived from an EMBL/GenBank/DDBJ whole genome shotgun (WGS) entry which is preliminary data.</text>
</comment>
<dbReference type="Pfam" id="PF02798">
    <property type="entry name" value="GST_N"/>
    <property type="match status" value="1"/>
</dbReference>
<evidence type="ECO:0000313" key="4">
    <source>
        <dbReference type="Proteomes" id="UP000650424"/>
    </source>
</evidence>
<feature type="domain" description="GST N-terminal" evidence="2">
    <location>
        <begin position="4"/>
        <end position="85"/>
    </location>
</feature>
<dbReference type="CDD" id="cd03207">
    <property type="entry name" value="GST_C_8"/>
    <property type="match status" value="1"/>
</dbReference>
<evidence type="ECO:0000256" key="1">
    <source>
        <dbReference type="RuleBase" id="RU003494"/>
    </source>
</evidence>
<keyword evidence="4" id="KW-1185">Reference proteome</keyword>
<dbReference type="Proteomes" id="UP000650424">
    <property type="component" value="Unassembled WGS sequence"/>
</dbReference>